<dbReference type="EnsemblPlants" id="AVESA.00010b.r2.7DG1349630.1">
    <property type="protein sequence ID" value="AVESA.00010b.r2.7DG1349630.1.CDS"/>
    <property type="gene ID" value="AVESA.00010b.r2.7DG1349630"/>
</dbReference>
<proteinExistence type="predicted"/>
<protein>
    <submittedName>
        <fullName evidence="1">Uncharacterized protein</fullName>
    </submittedName>
</protein>
<evidence type="ECO:0000313" key="1">
    <source>
        <dbReference type="EnsemblPlants" id="AVESA.00010b.r2.7DG1349630.1.CDS"/>
    </source>
</evidence>
<name>A0ACD6AFV1_AVESA</name>
<accession>A0ACD6AFV1</accession>
<organism evidence="1 2">
    <name type="scientific">Avena sativa</name>
    <name type="common">Oat</name>
    <dbReference type="NCBI Taxonomy" id="4498"/>
    <lineage>
        <taxon>Eukaryota</taxon>
        <taxon>Viridiplantae</taxon>
        <taxon>Streptophyta</taxon>
        <taxon>Embryophyta</taxon>
        <taxon>Tracheophyta</taxon>
        <taxon>Spermatophyta</taxon>
        <taxon>Magnoliopsida</taxon>
        <taxon>Liliopsida</taxon>
        <taxon>Poales</taxon>
        <taxon>Poaceae</taxon>
        <taxon>BOP clade</taxon>
        <taxon>Pooideae</taxon>
        <taxon>Poodae</taxon>
        <taxon>Poeae</taxon>
        <taxon>Poeae Chloroplast Group 1 (Aveneae type)</taxon>
        <taxon>Aveninae</taxon>
        <taxon>Avena</taxon>
    </lineage>
</organism>
<sequence length="546" mass="60288">MEDQAKLLADLTAAVSSMNAKLDDIHPTVLDLHSWRPMRERSVESLRAEVGDLRSRVIDVTRSAATSPRGMNMPPLLPLSADAPPTSTPAKPAMAVSEARATERGDDGLGQVGHRDASNYRGGRSGDPESSGGAPAKGTFQFLGPGYDSSDFTTRGWNSTRFPPPPRVDFPLFDGENPRASRLKCEAYFQVCNMHPDTWVNCAAMYFIDDALAWLQSTEAHLHYPVWKEFADSICVQFGKAEFQHHLRSFNRLQQTGTVLESWRLDYRRGDYSSGTRAIPHTALPLPLPPRGKLPQGQKGDDHRLGEAPRQVPQDDKVAALRAYRRARGLCFTCGERWGRDHRCGPMVQLHVVEELLAMVQPKEEPGPLSDQSACDTGSELMHISQAAVEGSQGATTMRFQGTVQNQEVLMLVDSGSSHTFISTELAERLQATTMAISPLRVKVANGGVMNCSQELLNLEWWTQGVQFHTSFKLLPLGSYDIILGFDWLSAHSPMNVHWGNQTMNFQMGGRTVCLHGARADPSKCSPVTAEQMRSLLQKSQVARVI</sequence>
<evidence type="ECO:0000313" key="2">
    <source>
        <dbReference type="Proteomes" id="UP001732700"/>
    </source>
</evidence>
<keyword evidence="2" id="KW-1185">Reference proteome</keyword>
<reference evidence="1" key="1">
    <citation type="submission" date="2021-05" db="EMBL/GenBank/DDBJ databases">
        <authorList>
            <person name="Scholz U."/>
            <person name="Mascher M."/>
            <person name="Fiebig A."/>
        </authorList>
    </citation>
    <scope>NUCLEOTIDE SEQUENCE [LARGE SCALE GENOMIC DNA]</scope>
</reference>
<dbReference type="Proteomes" id="UP001732700">
    <property type="component" value="Chromosome 7D"/>
</dbReference>
<reference evidence="1" key="2">
    <citation type="submission" date="2025-09" db="UniProtKB">
        <authorList>
            <consortium name="EnsemblPlants"/>
        </authorList>
    </citation>
    <scope>IDENTIFICATION</scope>
</reference>